<protein>
    <submittedName>
        <fullName evidence="6">ABC transport system ATP-binding protein</fullName>
    </submittedName>
</protein>
<dbReference type="CDD" id="cd03255">
    <property type="entry name" value="ABC_MJ0796_LolCDE_FtsE"/>
    <property type="match status" value="1"/>
</dbReference>
<dbReference type="SUPFAM" id="SSF52540">
    <property type="entry name" value="P-loop containing nucleoside triphosphate hydrolases"/>
    <property type="match status" value="1"/>
</dbReference>
<evidence type="ECO:0000256" key="2">
    <source>
        <dbReference type="ARBA" id="ARBA00022448"/>
    </source>
</evidence>
<dbReference type="EMBL" id="JAGGLL010000009">
    <property type="protein sequence ID" value="MBP2021641.1"/>
    <property type="molecule type" value="Genomic_DNA"/>
</dbReference>
<dbReference type="PROSITE" id="PS50893">
    <property type="entry name" value="ABC_TRANSPORTER_2"/>
    <property type="match status" value="1"/>
</dbReference>
<keyword evidence="2" id="KW-0813">Transport</keyword>
<comment type="similarity">
    <text evidence="1">Belongs to the ABC transporter superfamily.</text>
</comment>
<dbReference type="InterPro" id="IPR003593">
    <property type="entry name" value="AAA+_ATPase"/>
</dbReference>
<dbReference type="InterPro" id="IPR003439">
    <property type="entry name" value="ABC_transporter-like_ATP-bd"/>
</dbReference>
<dbReference type="PANTHER" id="PTHR42798:SF7">
    <property type="entry name" value="ALPHA-D-RIBOSE 1-METHYLPHOSPHONATE 5-TRIPHOSPHATE SYNTHASE SUBUNIT PHNL"/>
    <property type="match status" value="1"/>
</dbReference>
<evidence type="ECO:0000256" key="1">
    <source>
        <dbReference type="ARBA" id="ARBA00005417"/>
    </source>
</evidence>
<dbReference type="InterPro" id="IPR027417">
    <property type="entry name" value="P-loop_NTPase"/>
</dbReference>
<name>A0ABS4K1I7_9CLOT</name>
<sequence length="253" mass="28128">MVILEGRMITKVYENQGKNSTFAVNGVDLRINKGDFTAVMGPSGSGKTTLLNLLSGIVRPSSGCIEFLGRDLNSLRSSDLAEVRRRNMGFVFQDYNLMDSLTLKENILLPMILEKKPINYMEEVCETIIDSIGIKSIEHKYPYNVSGGEQQKTAIARALANEPDIIFADEPTGNLDSKSSQSVMKCFQTINEERNSTVFMVTHDVFAASFCRKVIFIKDGCIHSEIVKKGNNKEFFYEILDSMAVLGGVSLDI</sequence>
<dbReference type="GO" id="GO:0005524">
    <property type="term" value="F:ATP binding"/>
    <property type="evidence" value="ECO:0007669"/>
    <property type="project" value="UniProtKB-KW"/>
</dbReference>
<keyword evidence="3" id="KW-0547">Nucleotide-binding</keyword>
<keyword evidence="4 6" id="KW-0067">ATP-binding</keyword>
<accession>A0ABS4K1I7</accession>
<keyword evidence="7" id="KW-1185">Reference proteome</keyword>
<dbReference type="RefSeq" id="WP_021281267.1">
    <property type="nucleotide sequence ID" value="NZ_JAGGLL010000009.1"/>
</dbReference>
<evidence type="ECO:0000256" key="3">
    <source>
        <dbReference type="ARBA" id="ARBA00022741"/>
    </source>
</evidence>
<dbReference type="Proteomes" id="UP001519308">
    <property type="component" value="Unassembled WGS sequence"/>
</dbReference>
<dbReference type="PANTHER" id="PTHR42798">
    <property type="entry name" value="LIPOPROTEIN-RELEASING SYSTEM ATP-BINDING PROTEIN LOLD"/>
    <property type="match status" value="1"/>
</dbReference>
<dbReference type="InterPro" id="IPR017911">
    <property type="entry name" value="MacB-like_ATP-bd"/>
</dbReference>
<evidence type="ECO:0000313" key="7">
    <source>
        <dbReference type="Proteomes" id="UP001519308"/>
    </source>
</evidence>
<dbReference type="Pfam" id="PF00005">
    <property type="entry name" value="ABC_tran"/>
    <property type="match status" value="1"/>
</dbReference>
<comment type="caution">
    <text evidence="6">The sequence shown here is derived from an EMBL/GenBank/DDBJ whole genome shotgun (WGS) entry which is preliminary data.</text>
</comment>
<dbReference type="Gene3D" id="3.40.50.300">
    <property type="entry name" value="P-loop containing nucleotide triphosphate hydrolases"/>
    <property type="match status" value="1"/>
</dbReference>
<dbReference type="SMART" id="SM00382">
    <property type="entry name" value="AAA"/>
    <property type="match status" value="1"/>
</dbReference>
<reference evidence="6 7" key="1">
    <citation type="submission" date="2021-03" db="EMBL/GenBank/DDBJ databases">
        <title>Genomic Encyclopedia of Type Strains, Phase IV (KMG-IV): sequencing the most valuable type-strain genomes for metagenomic binning, comparative biology and taxonomic classification.</title>
        <authorList>
            <person name="Goeker M."/>
        </authorList>
    </citation>
    <scope>NUCLEOTIDE SEQUENCE [LARGE SCALE GENOMIC DNA]</scope>
    <source>
        <strain evidence="6 7">DSM 28650</strain>
    </source>
</reference>
<organism evidence="6 7">
    <name type="scientific">Clostridium punense</name>
    <dbReference type="NCBI Taxonomy" id="1054297"/>
    <lineage>
        <taxon>Bacteria</taxon>
        <taxon>Bacillati</taxon>
        <taxon>Bacillota</taxon>
        <taxon>Clostridia</taxon>
        <taxon>Eubacteriales</taxon>
        <taxon>Clostridiaceae</taxon>
        <taxon>Clostridium</taxon>
    </lineage>
</organism>
<evidence type="ECO:0000313" key="6">
    <source>
        <dbReference type="EMBL" id="MBP2021641.1"/>
    </source>
</evidence>
<proteinExistence type="inferred from homology"/>
<evidence type="ECO:0000259" key="5">
    <source>
        <dbReference type="PROSITE" id="PS50893"/>
    </source>
</evidence>
<evidence type="ECO:0000256" key="4">
    <source>
        <dbReference type="ARBA" id="ARBA00022840"/>
    </source>
</evidence>
<gene>
    <name evidence="6" type="ORF">J2Z44_001437</name>
</gene>
<feature type="domain" description="ABC transporter" evidence="5">
    <location>
        <begin position="4"/>
        <end position="244"/>
    </location>
</feature>